<evidence type="ECO:0000313" key="2">
    <source>
        <dbReference type="EMBL" id="KAK7396764.1"/>
    </source>
</evidence>
<keyword evidence="3" id="KW-1185">Reference proteome</keyword>
<sequence>MEIRQELDQDAFYCVLFKPPALLVFKTKAINWAKTHAHARSRAVEDPYSLSIIVSEFSKLTHGPATLSSVPVYGVTVLSLHLSKGKLKAIKPRTQKEKKENIYFPPKNNPTLSFD</sequence>
<dbReference type="AlphaFoldDB" id="A0AAN9XLI8"/>
<proteinExistence type="predicted"/>
<gene>
    <name evidence="2" type="ORF">VNO78_17922</name>
</gene>
<evidence type="ECO:0000313" key="3">
    <source>
        <dbReference type="Proteomes" id="UP001386955"/>
    </source>
</evidence>
<protein>
    <submittedName>
        <fullName evidence="2">Uncharacterized protein</fullName>
    </submittedName>
</protein>
<evidence type="ECO:0000256" key="1">
    <source>
        <dbReference type="SAM" id="MobiDB-lite"/>
    </source>
</evidence>
<feature type="region of interest" description="Disordered" evidence="1">
    <location>
        <begin position="93"/>
        <end position="115"/>
    </location>
</feature>
<dbReference type="EMBL" id="JAYMYS010000004">
    <property type="protein sequence ID" value="KAK7396764.1"/>
    <property type="molecule type" value="Genomic_DNA"/>
</dbReference>
<comment type="caution">
    <text evidence="2">The sequence shown here is derived from an EMBL/GenBank/DDBJ whole genome shotgun (WGS) entry which is preliminary data.</text>
</comment>
<name>A0AAN9XLI8_PSOTE</name>
<reference evidence="2 3" key="1">
    <citation type="submission" date="2024-01" db="EMBL/GenBank/DDBJ databases">
        <title>The genomes of 5 underutilized Papilionoideae crops provide insights into root nodulation and disease resistanc.</title>
        <authorList>
            <person name="Jiang F."/>
        </authorList>
    </citation>
    <scope>NUCLEOTIDE SEQUENCE [LARGE SCALE GENOMIC DNA]</scope>
    <source>
        <strain evidence="2">DUOXIRENSHENG_FW03</strain>
        <tissue evidence="2">Leaves</tissue>
    </source>
</reference>
<organism evidence="2 3">
    <name type="scientific">Psophocarpus tetragonolobus</name>
    <name type="common">Winged bean</name>
    <name type="synonym">Dolichos tetragonolobus</name>
    <dbReference type="NCBI Taxonomy" id="3891"/>
    <lineage>
        <taxon>Eukaryota</taxon>
        <taxon>Viridiplantae</taxon>
        <taxon>Streptophyta</taxon>
        <taxon>Embryophyta</taxon>
        <taxon>Tracheophyta</taxon>
        <taxon>Spermatophyta</taxon>
        <taxon>Magnoliopsida</taxon>
        <taxon>eudicotyledons</taxon>
        <taxon>Gunneridae</taxon>
        <taxon>Pentapetalae</taxon>
        <taxon>rosids</taxon>
        <taxon>fabids</taxon>
        <taxon>Fabales</taxon>
        <taxon>Fabaceae</taxon>
        <taxon>Papilionoideae</taxon>
        <taxon>50 kb inversion clade</taxon>
        <taxon>NPAAA clade</taxon>
        <taxon>indigoferoid/millettioid clade</taxon>
        <taxon>Phaseoleae</taxon>
        <taxon>Psophocarpus</taxon>
    </lineage>
</organism>
<accession>A0AAN9XLI8</accession>
<dbReference type="Proteomes" id="UP001386955">
    <property type="component" value="Unassembled WGS sequence"/>
</dbReference>